<reference evidence="1" key="1">
    <citation type="journal article" date="2021" name="PeerJ">
        <title>Extensive microbial diversity within the chicken gut microbiome revealed by metagenomics and culture.</title>
        <authorList>
            <person name="Gilroy R."/>
            <person name="Ravi A."/>
            <person name="Getino M."/>
            <person name="Pursley I."/>
            <person name="Horton D.L."/>
            <person name="Alikhan N.F."/>
            <person name="Baker D."/>
            <person name="Gharbi K."/>
            <person name="Hall N."/>
            <person name="Watson M."/>
            <person name="Adriaenssens E.M."/>
            <person name="Foster-Nyarko E."/>
            <person name="Jarju S."/>
            <person name="Secka A."/>
            <person name="Antonio M."/>
            <person name="Oren A."/>
            <person name="Chaudhuri R.R."/>
            <person name="La Ragione R."/>
            <person name="Hildebrand F."/>
            <person name="Pallen M.J."/>
        </authorList>
    </citation>
    <scope>NUCLEOTIDE SEQUENCE</scope>
    <source>
        <strain evidence="1">ChiHjej12B11-24981</strain>
    </source>
</reference>
<accession>A0A9D2A4U6</accession>
<gene>
    <name evidence="1" type="ORF">H9819_01580</name>
</gene>
<dbReference type="EMBL" id="DXCK01000027">
    <property type="protein sequence ID" value="HIZ00932.1"/>
    <property type="molecule type" value="Genomic_DNA"/>
</dbReference>
<organism evidence="1 2">
    <name type="scientific">Candidatus Bacteroides merdipullorum</name>
    <dbReference type="NCBI Taxonomy" id="2838474"/>
    <lineage>
        <taxon>Bacteria</taxon>
        <taxon>Pseudomonadati</taxon>
        <taxon>Bacteroidota</taxon>
        <taxon>Bacteroidia</taxon>
        <taxon>Bacteroidales</taxon>
        <taxon>Bacteroidaceae</taxon>
        <taxon>Bacteroides</taxon>
    </lineage>
</organism>
<proteinExistence type="predicted"/>
<sequence>MKKLFHCMLLIGLLAGLSGCEIKGGDYPPDNGGATWQLCNRMWEGLYTEQDGTQIDHQIIFYPDGTGEESLLCSYYGESWEEYYDFHWFWANSVPNSIALDYRGGGRLYMDHVYIESDYFSCLLNGTYVTFRGY</sequence>
<evidence type="ECO:0008006" key="3">
    <source>
        <dbReference type="Google" id="ProtNLM"/>
    </source>
</evidence>
<comment type="caution">
    <text evidence="1">The sequence shown here is derived from an EMBL/GenBank/DDBJ whole genome shotgun (WGS) entry which is preliminary data.</text>
</comment>
<dbReference type="AlphaFoldDB" id="A0A9D2A4U6"/>
<protein>
    <recommendedName>
        <fullName evidence="3">Lipoprotein</fullName>
    </recommendedName>
</protein>
<dbReference type="PROSITE" id="PS51257">
    <property type="entry name" value="PROKAR_LIPOPROTEIN"/>
    <property type="match status" value="1"/>
</dbReference>
<name>A0A9D2A4U6_9BACE</name>
<reference evidence="1" key="2">
    <citation type="submission" date="2021-04" db="EMBL/GenBank/DDBJ databases">
        <authorList>
            <person name="Gilroy R."/>
        </authorList>
    </citation>
    <scope>NUCLEOTIDE SEQUENCE</scope>
    <source>
        <strain evidence="1">ChiHjej12B11-24981</strain>
    </source>
</reference>
<evidence type="ECO:0000313" key="1">
    <source>
        <dbReference type="EMBL" id="HIZ00932.1"/>
    </source>
</evidence>
<evidence type="ECO:0000313" key="2">
    <source>
        <dbReference type="Proteomes" id="UP000824023"/>
    </source>
</evidence>
<dbReference type="Proteomes" id="UP000824023">
    <property type="component" value="Unassembled WGS sequence"/>
</dbReference>